<comment type="caution">
    <text evidence="1">The sequence shown here is derived from an EMBL/GenBank/DDBJ whole genome shotgun (WGS) entry which is preliminary data.</text>
</comment>
<dbReference type="AlphaFoldDB" id="A0AAV7WNG4"/>
<gene>
    <name evidence="1" type="ORF">NDU88_001769</name>
</gene>
<dbReference type="EMBL" id="JANPWB010000001">
    <property type="protein sequence ID" value="KAJ1214142.1"/>
    <property type="molecule type" value="Genomic_DNA"/>
</dbReference>
<evidence type="ECO:0000313" key="1">
    <source>
        <dbReference type="EMBL" id="KAJ1214142.1"/>
    </source>
</evidence>
<organism evidence="1 2">
    <name type="scientific">Pleurodeles waltl</name>
    <name type="common">Iberian ribbed newt</name>
    <dbReference type="NCBI Taxonomy" id="8319"/>
    <lineage>
        <taxon>Eukaryota</taxon>
        <taxon>Metazoa</taxon>
        <taxon>Chordata</taxon>
        <taxon>Craniata</taxon>
        <taxon>Vertebrata</taxon>
        <taxon>Euteleostomi</taxon>
        <taxon>Amphibia</taxon>
        <taxon>Batrachia</taxon>
        <taxon>Caudata</taxon>
        <taxon>Salamandroidea</taxon>
        <taxon>Salamandridae</taxon>
        <taxon>Pleurodelinae</taxon>
        <taxon>Pleurodeles</taxon>
    </lineage>
</organism>
<protein>
    <submittedName>
        <fullName evidence="1">Uncharacterized protein</fullName>
    </submittedName>
</protein>
<sequence length="206" mass="22070">MQGYMTMLQPCLGAPVPTTHLRCQQQCGVGRRNSAGLQQCHSPTHRVAMKHSSHSRWAGYNPVAPRCSSSRVRRSARLTPQALSHLHVPIHTPPPAATPGPNIRAMAAQGCMFALKTVHSRGKRFAAVEAVSPRPHPAASSHMDHPSLAKCQLGRVQVLRVLVHSLIVGSPTLPKKLKGGPLPAQIASGIPHRKVQVLSISVVLDG</sequence>
<dbReference type="Proteomes" id="UP001066276">
    <property type="component" value="Chromosome 1_1"/>
</dbReference>
<accession>A0AAV7WNG4</accession>
<proteinExistence type="predicted"/>
<evidence type="ECO:0000313" key="2">
    <source>
        <dbReference type="Proteomes" id="UP001066276"/>
    </source>
</evidence>
<reference evidence="1" key="1">
    <citation type="journal article" date="2022" name="bioRxiv">
        <title>Sequencing and chromosome-scale assembly of the giantPleurodeles waltlgenome.</title>
        <authorList>
            <person name="Brown T."/>
            <person name="Elewa A."/>
            <person name="Iarovenko S."/>
            <person name="Subramanian E."/>
            <person name="Araus A.J."/>
            <person name="Petzold A."/>
            <person name="Susuki M."/>
            <person name="Suzuki K.-i.T."/>
            <person name="Hayashi T."/>
            <person name="Toyoda A."/>
            <person name="Oliveira C."/>
            <person name="Osipova E."/>
            <person name="Leigh N.D."/>
            <person name="Simon A."/>
            <person name="Yun M.H."/>
        </authorList>
    </citation>
    <scope>NUCLEOTIDE SEQUENCE</scope>
    <source>
        <strain evidence="1">20211129_DDA</strain>
        <tissue evidence="1">Liver</tissue>
    </source>
</reference>
<name>A0AAV7WNG4_PLEWA</name>
<keyword evidence="2" id="KW-1185">Reference proteome</keyword>